<dbReference type="PANTHER" id="PTHR38733">
    <property type="entry name" value="PROTEIN MCRC"/>
    <property type="match status" value="1"/>
</dbReference>
<dbReference type="NCBIfam" id="NF007277">
    <property type="entry name" value="PRK09736.1"/>
    <property type="match status" value="1"/>
</dbReference>
<gene>
    <name evidence="1" type="ORF">MSSAC_1249</name>
</gene>
<dbReference type="PATRIC" id="fig|1434118.4.peg.1588"/>
<reference evidence="1 2" key="1">
    <citation type="submission" date="2014-07" db="EMBL/GenBank/DDBJ databases">
        <title>Methanogenic archaea and the global carbon cycle.</title>
        <authorList>
            <person name="Henriksen J.R."/>
            <person name="Luke J."/>
            <person name="Reinhart S."/>
            <person name="Benedict M.N."/>
            <person name="Youngblut N.D."/>
            <person name="Metcalf M.E."/>
            <person name="Whitaker R.J."/>
            <person name="Metcalf W.W."/>
        </authorList>
    </citation>
    <scope>NUCLEOTIDE SEQUENCE [LARGE SCALE GENOMIC DNA]</scope>
    <source>
        <strain evidence="1 2">C2J</strain>
    </source>
</reference>
<accession>A0A0E3PKW6</accession>
<dbReference type="InterPro" id="IPR014407">
    <property type="entry name" value="McrC_bac"/>
</dbReference>
<dbReference type="InterPro" id="IPR019292">
    <property type="entry name" value="McrC"/>
</dbReference>
<dbReference type="HOGENOM" id="CLU_065564_0_0_2"/>
<evidence type="ECO:0000313" key="1">
    <source>
        <dbReference type="EMBL" id="AKB35839.1"/>
    </source>
</evidence>
<dbReference type="GO" id="GO:0009307">
    <property type="term" value="P:DNA restriction-modification system"/>
    <property type="evidence" value="ECO:0007669"/>
    <property type="project" value="InterPro"/>
</dbReference>
<dbReference type="REBASE" id="109100">
    <property type="entry name" value="MsiC2JMcrBCP"/>
</dbReference>
<sequence length="343" mass="40764">MQIPIQNIYYLLCYAWDKLDESDIVDVKAISTTELIDLFAKILINSTSHLLKQGLDRYYVENEYTVNGIKGKLNLSASVKQNTLPSNKTICVYDEFDYNILHNQILKTTISKLLRVKNLDNDLKEELYRLFIKLPPISEIQIRNSHFMQIRLHRNNYNYGFVLKVCQIINENIFIDETSGSYQFKDFLREEKAMARLFESFVRNFYKIEQSEFSVKREDIKWNFITENEIDFRMLPKMSTDISLFSSSRKIIIDTKFYKEAFEAKFTQKKINSNHLYQLFSYLKNQESELEITKTCEGVLLYPAVENNFKLSYIYESHRIKVMSVNLNQNWVHIKRDLLEIIS</sequence>
<dbReference type="KEGG" id="msj:MSSAC_1249"/>
<dbReference type="Pfam" id="PF10117">
    <property type="entry name" value="McrBC"/>
    <property type="match status" value="1"/>
</dbReference>
<dbReference type="PIRSF" id="PIRSF003109">
    <property type="entry name" value="McrC"/>
    <property type="match status" value="1"/>
</dbReference>
<name>A0A0E3PKW6_9EURY</name>
<dbReference type="Proteomes" id="UP000033123">
    <property type="component" value="Chromosome"/>
</dbReference>
<dbReference type="GeneID" id="24870836"/>
<dbReference type="PANTHER" id="PTHR38733:SF1">
    <property type="entry name" value="TYPE IV METHYL-DIRECTED RESTRICTION ENZYME ECOKMCRBC"/>
    <property type="match status" value="1"/>
</dbReference>
<organism evidence="1 2">
    <name type="scientific">Methanosarcina siciliae C2J</name>
    <dbReference type="NCBI Taxonomy" id="1434118"/>
    <lineage>
        <taxon>Archaea</taxon>
        <taxon>Methanobacteriati</taxon>
        <taxon>Methanobacteriota</taxon>
        <taxon>Stenosarchaea group</taxon>
        <taxon>Methanomicrobia</taxon>
        <taxon>Methanosarcinales</taxon>
        <taxon>Methanosarcinaceae</taxon>
        <taxon>Methanosarcina</taxon>
    </lineage>
</organism>
<proteinExistence type="predicted"/>
<evidence type="ECO:0000313" key="2">
    <source>
        <dbReference type="Proteomes" id="UP000033123"/>
    </source>
</evidence>
<dbReference type="AlphaFoldDB" id="A0A0E3PKW6"/>
<dbReference type="STRING" id="1434118.MSSAC_1249"/>
<dbReference type="EMBL" id="CP009508">
    <property type="protein sequence ID" value="AKB35839.1"/>
    <property type="molecule type" value="Genomic_DNA"/>
</dbReference>
<dbReference type="RefSeq" id="WP_052727211.1">
    <property type="nucleotide sequence ID" value="NZ_CP009508.1"/>
</dbReference>
<protein>
    <submittedName>
        <fullName evidence="1">McrBC 5-methylcytosine restriction system component</fullName>
    </submittedName>
</protein>